<accession>A0ABY1PN82</accession>
<proteinExistence type="predicted"/>
<reference evidence="1 2" key="1">
    <citation type="submission" date="2017-05" db="EMBL/GenBank/DDBJ databases">
        <authorList>
            <person name="Varghese N."/>
            <person name="Submissions S."/>
        </authorList>
    </citation>
    <scope>NUCLEOTIDE SEQUENCE [LARGE SCALE GENOMIC DNA]</scope>
    <source>
        <strain evidence="1 2">DSM 25457</strain>
    </source>
</reference>
<dbReference type="EMBL" id="FXUG01000001">
    <property type="protein sequence ID" value="SMP38909.1"/>
    <property type="molecule type" value="Genomic_DNA"/>
</dbReference>
<gene>
    <name evidence="1" type="ORF">SAMN06265222_101210</name>
</gene>
<comment type="caution">
    <text evidence="1">The sequence shown here is derived from an EMBL/GenBank/DDBJ whole genome shotgun (WGS) entry which is preliminary data.</text>
</comment>
<evidence type="ECO:0000313" key="1">
    <source>
        <dbReference type="EMBL" id="SMP38909.1"/>
    </source>
</evidence>
<protein>
    <submittedName>
        <fullName evidence="1">Uncharacterized protein</fullName>
    </submittedName>
</protein>
<dbReference type="Proteomes" id="UP001158067">
    <property type="component" value="Unassembled WGS sequence"/>
</dbReference>
<evidence type="ECO:0000313" key="2">
    <source>
        <dbReference type="Proteomes" id="UP001158067"/>
    </source>
</evidence>
<sequence>MLKMATALTQLLENVSSLSSGTPMICDPHPTSALHLNTKMNASLDLDSCPVLQAEQHMAINRIVRMYDREKSLIKVSFPLENIDP</sequence>
<name>A0ABY1PN82_9BACT</name>
<keyword evidence="2" id="KW-1185">Reference proteome</keyword>
<organism evidence="1 2">
    <name type="scientific">Neorhodopirellula lusitana</name>
    <dbReference type="NCBI Taxonomy" id="445327"/>
    <lineage>
        <taxon>Bacteria</taxon>
        <taxon>Pseudomonadati</taxon>
        <taxon>Planctomycetota</taxon>
        <taxon>Planctomycetia</taxon>
        <taxon>Pirellulales</taxon>
        <taxon>Pirellulaceae</taxon>
        <taxon>Neorhodopirellula</taxon>
    </lineage>
</organism>